<accession>A0A670ZRZ3</accession>
<dbReference type="InterPro" id="IPR017855">
    <property type="entry name" value="SMAD-like_dom_sf"/>
</dbReference>
<evidence type="ECO:0000259" key="1">
    <source>
        <dbReference type="SMART" id="SM01243"/>
    </source>
</evidence>
<dbReference type="GO" id="GO:0000981">
    <property type="term" value="F:DNA-binding transcription factor activity, RNA polymerase II-specific"/>
    <property type="evidence" value="ECO:0007669"/>
    <property type="project" value="TreeGrafter"/>
</dbReference>
<dbReference type="PANTHER" id="PTHR11949:SF24">
    <property type="entry name" value="INTERFERON REGULATORY FACTOR 9"/>
    <property type="match status" value="1"/>
</dbReference>
<protein>
    <recommendedName>
        <fullName evidence="1">Interferon regulatory factor-3 domain-containing protein</fullName>
    </recommendedName>
</protein>
<dbReference type="PANTHER" id="PTHR11949">
    <property type="entry name" value="INTERFERON REGULATORY FACTOR"/>
    <property type="match status" value="1"/>
</dbReference>
<keyword evidence="3" id="KW-1185">Reference proteome</keyword>
<dbReference type="Ensembl" id="ENSPTXT00000026367.1">
    <property type="protein sequence ID" value="ENSPTXP00000025574.1"/>
    <property type="gene ID" value="ENSPTXG00000017793.1"/>
</dbReference>
<sequence>MTVSTAEGCRITYSTAMEENEVLYGPSGIEEIQFPPPEVLGYRNWGPKATWVLKRLLPHLNRGVLLWVAPEGIFLKRQCQSRVYWKGPLAPHKDQPNKLEREKTYWLLDTQQFLQGESRCALFGFGLGRLEQSCPGVDLNRLDLNHDLPLGLICGLGLIFRETR</sequence>
<dbReference type="AlphaFoldDB" id="A0A670ZRZ3"/>
<dbReference type="SUPFAM" id="SSF49879">
    <property type="entry name" value="SMAD/FHA domain"/>
    <property type="match status" value="1"/>
</dbReference>
<dbReference type="GO" id="GO:0000978">
    <property type="term" value="F:RNA polymerase II cis-regulatory region sequence-specific DNA binding"/>
    <property type="evidence" value="ECO:0007669"/>
    <property type="project" value="TreeGrafter"/>
</dbReference>
<dbReference type="GO" id="GO:0005634">
    <property type="term" value="C:nucleus"/>
    <property type="evidence" value="ECO:0007669"/>
    <property type="project" value="TreeGrafter"/>
</dbReference>
<proteinExistence type="predicted"/>
<reference evidence="2" key="2">
    <citation type="submission" date="2025-09" db="UniProtKB">
        <authorList>
            <consortium name="Ensembl"/>
        </authorList>
    </citation>
    <scope>IDENTIFICATION</scope>
</reference>
<dbReference type="SMART" id="SM01243">
    <property type="entry name" value="IRF-3"/>
    <property type="match status" value="1"/>
</dbReference>
<evidence type="ECO:0000313" key="3">
    <source>
        <dbReference type="Proteomes" id="UP000472273"/>
    </source>
</evidence>
<dbReference type="InterPro" id="IPR008984">
    <property type="entry name" value="SMAD_FHA_dom_sf"/>
</dbReference>
<dbReference type="Proteomes" id="UP000472273">
    <property type="component" value="Unplaced"/>
</dbReference>
<dbReference type="Pfam" id="PF10401">
    <property type="entry name" value="IRF-3"/>
    <property type="match status" value="1"/>
</dbReference>
<dbReference type="GO" id="GO:0002376">
    <property type="term" value="P:immune system process"/>
    <property type="evidence" value="ECO:0007669"/>
    <property type="project" value="TreeGrafter"/>
</dbReference>
<name>A0A670ZRZ3_PSETE</name>
<dbReference type="Gene3D" id="2.60.200.10">
    <property type="match status" value="1"/>
</dbReference>
<organism evidence="2 3">
    <name type="scientific">Pseudonaja textilis</name>
    <name type="common">Eastern brown snake</name>
    <dbReference type="NCBI Taxonomy" id="8673"/>
    <lineage>
        <taxon>Eukaryota</taxon>
        <taxon>Metazoa</taxon>
        <taxon>Chordata</taxon>
        <taxon>Craniata</taxon>
        <taxon>Vertebrata</taxon>
        <taxon>Euteleostomi</taxon>
        <taxon>Lepidosauria</taxon>
        <taxon>Squamata</taxon>
        <taxon>Bifurcata</taxon>
        <taxon>Unidentata</taxon>
        <taxon>Episquamata</taxon>
        <taxon>Toxicofera</taxon>
        <taxon>Serpentes</taxon>
        <taxon>Colubroidea</taxon>
        <taxon>Elapidae</taxon>
        <taxon>Hydrophiinae</taxon>
        <taxon>Pseudonaja</taxon>
    </lineage>
</organism>
<evidence type="ECO:0000313" key="2">
    <source>
        <dbReference type="Ensembl" id="ENSPTXP00000025574.1"/>
    </source>
</evidence>
<dbReference type="InterPro" id="IPR019471">
    <property type="entry name" value="Interferon_reg_factor-3"/>
</dbReference>
<feature type="domain" description="Interferon regulatory factor-3" evidence="1">
    <location>
        <begin position="1"/>
        <end position="149"/>
    </location>
</feature>
<reference evidence="2" key="1">
    <citation type="submission" date="2025-08" db="UniProtKB">
        <authorList>
            <consortium name="Ensembl"/>
        </authorList>
    </citation>
    <scope>IDENTIFICATION</scope>
</reference>
<dbReference type="GeneTree" id="ENSGT00940000163813"/>